<proteinExistence type="predicted"/>
<accession>A0AC59YJF7</accession>
<evidence type="ECO:0000313" key="1">
    <source>
        <dbReference type="EMBL" id="CAM9755523.1"/>
    </source>
</evidence>
<sequence>MTGAQVCSLVQEDYKCQEARKRGRSQDGRGIGRGDHFLPYKFIERTIECRANSRKQLLIASRRHQAPRKAAHHLRKEVGQKIKDKKRDKRARDGDLSREGSLNRGSFQTPGNPLTGGPGGSFRILEGNLTGRKNK</sequence>
<gene>
    <name evidence="1" type="ORF">MRATA1EN22A_LOCUS7014</name>
</gene>
<dbReference type="Proteomes" id="UP001162501">
    <property type="component" value="Chromosome 16"/>
</dbReference>
<evidence type="ECO:0000313" key="2">
    <source>
        <dbReference type="Proteomes" id="UP001162501"/>
    </source>
</evidence>
<protein>
    <submittedName>
        <fullName evidence="1">Uncharacterized protein</fullName>
    </submittedName>
</protein>
<reference evidence="1" key="2">
    <citation type="submission" date="2025-03" db="EMBL/GenBank/DDBJ databases">
        <authorList>
            <consortium name="ELIXIR-Norway"/>
            <consortium name="Elixir Norway"/>
        </authorList>
    </citation>
    <scope>NUCLEOTIDE SEQUENCE</scope>
</reference>
<name>A0AC59YJF7_RANTA</name>
<dbReference type="EMBL" id="OX596100">
    <property type="protein sequence ID" value="CAM9755523.1"/>
    <property type="molecule type" value="Genomic_DNA"/>
</dbReference>
<organism evidence="1 2">
    <name type="scientific">Rangifer tarandus platyrhynchus</name>
    <name type="common">Svalbard reindeer</name>
    <dbReference type="NCBI Taxonomy" id="3082113"/>
    <lineage>
        <taxon>Eukaryota</taxon>
        <taxon>Metazoa</taxon>
        <taxon>Chordata</taxon>
        <taxon>Craniata</taxon>
        <taxon>Vertebrata</taxon>
        <taxon>Euteleostomi</taxon>
        <taxon>Mammalia</taxon>
        <taxon>Eutheria</taxon>
        <taxon>Laurasiatheria</taxon>
        <taxon>Artiodactyla</taxon>
        <taxon>Ruminantia</taxon>
        <taxon>Pecora</taxon>
        <taxon>Cervidae</taxon>
        <taxon>Odocoileinae</taxon>
        <taxon>Rangifer</taxon>
    </lineage>
</organism>
<reference evidence="1" key="1">
    <citation type="submission" date="2023-05" db="EMBL/GenBank/DDBJ databases">
        <authorList>
            <consortium name="ELIXIR-Norway"/>
        </authorList>
    </citation>
    <scope>NUCLEOTIDE SEQUENCE</scope>
</reference>